<evidence type="ECO:0000256" key="7">
    <source>
        <dbReference type="ARBA" id="ARBA00022730"/>
    </source>
</evidence>
<dbReference type="InterPro" id="IPR005304">
    <property type="entry name" value="Rbsml_bgen_MeTrfase_EMG1/NEP1"/>
</dbReference>
<dbReference type="GO" id="GO:0070475">
    <property type="term" value="P:rRNA base methylation"/>
    <property type="evidence" value="ECO:0007669"/>
    <property type="project" value="InterPro"/>
</dbReference>
<organism evidence="9 10">
    <name type="scientific">Prunus yedoensis var. nudiflora</name>
    <dbReference type="NCBI Taxonomy" id="2094558"/>
    <lineage>
        <taxon>Eukaryota</taxon>
        <taxon>Viridiplantae</taxon>
        <taxon>Streptophyta</taxon>
        <taxon>Embryophyta</taxon>
        <taxon>Tracheophyta</taxon>
        <taxon>Spermatophyta</taxon>
        <taxon>Magnoliopsida</taxon>
        <taxon>eudicotyledons</taxon>
        <taxon>Gunneridae</taxon>
        <taxon>Pentapetalae</taxon>
        <taxon>rosids</taxon>
        <taxon>fabids</taxon>
        <taxon>Rosales</taxon>
        <taxon>Rosaceae</taxon>
        <taxon>Amygdaloideae</taxon>
        <taxon>Amygdaleae</taxon>
        <taxon>Prunus</taxon>
    </lineage>
</organism>
<dbReference type="AlphaFoldDB" id="A0A314UN64"/>
<evidence type="ECO:0000313" key="10">
    <source>
        <dbReference type="Proteomes" id="UP000250321"/>
    </source>
</evidence>
<keyword evidence="6" id="KW-0949">S-adenosyl-L-methionine</keyword>
<keyword evidence="7" id="KW-0699">rRNA-binding</keyword>
<dbReference type="STRING" id="2094558.A0A314UN64"/>
<reference evidence="9 10" key="1">
    <citation type="submission" date="2018-02" db="EMBL/GenBank/DDBJ databases">
        <title>Draft genome of wild Prunus yedoensis var. nudiflora.</title>
        <authorList>
            <person name="Baek S."/>
            <person name="Kim J.-H."/>
            <person name="Choi K."/>
            <person name="Kim G.-B."/>
            <person name="Cho A."/>
            <person name="Jang H."/>
            <person name="Shin C.-H."/>
            <person name="Yu H.-J."/>
            <person name="Mun J.-H."/>
        </authorList>
    </citation>
    <scope>NUCLEOTIDE SEQUENCE [LARGE SCALE GENOMIC DNA]</scope>
    <source>
        <strain evidence="10">cv. Jeju island</strain>
        <tissue evidence="9">Leaf</tissue>
    </source>
</reference>
<dbReference type="Pfam" id="PF03587">
    <property type="entry name" value="EMG1"/>
    <property type="match status" value="1"/>
</dbReference>
<gene>
    <name evidence="9" type="ORF">Pyn_02677</name>
</gene>
<evidence type="ECO:0000256" key="5">
    <source>
        <dbReference type="ARBA" id="ARBA00022679"/>
    </source>
</evidence>
<dbReference type="GO" id="GO:0070037">
    <property type="term" value="F:rRNA (pseudouridine) methyltransferase activity"/>
    <property type="evidence" value="ECO:0007669"/>
    <property type="project" value="InterPro"/>
</dbReference>
<dbReference type="Proteomes" id="UP000250321">
    <property type="component" value="Unassembled WGS sequence"/>
</dbReference>
<dbReference type="PANTHER" id="PTHR12636:SF5">
    <property type="entry name" value="RIBOSOMAL RNA SMALL SUBUNIT METHYLTRANSFERASE NEP1"/>
    <property type="match status" value="1"/>
</dbReference>
<evidence type="ECO:0000256" key="3">
    <source>
        <dbReference type="ARBA" id="ARBA00022552"/>
    </source>
</evidence>
<evidence type="ECO:0000256" key="4">
    <source>
        <dbReference type="ARBA" id="ARBA00022603"/>
    </source>
</evidence>
<evidence type="ECO:0000256" key="6">
    <source>
        <dbReference type="ARBA" id="ARBA00022691"/>
    </source>
</evidence>
<comment type="similarity">
    <text evidence="1">Belongs to the class IV-like SAM-binding methyltransferase superfamily. RNA methyltransferase NEP1 family.</text>
</comment>
<evidence type="ECO:0000256" key="1">
    <source>
        <dbReference type="ARBA" id="ARBA00008115"/>
    </source>
</evidence>
<keyword evidence="8" id="KW-0694">RNA-binding</keyword>
<dbReference type="EMBL" id="PJQY01003342">
    <property type="protein sequence ID" value="PQM38216.1"/>
    <property type="molecule type" value="Genomic_DNA"/>
</dbReference>
<accession>A0A314UN64</accession>
<keyword evidence="5 9" id="KW-0808">Transferase</keyword>
<comment type="caution">
    <text evidence="9">The sequence shown here is derived from an EMBL/GenBank/DDBJ whole genome shotgun (WGS) entry which is preliminary data.</text>
</comment>
<dbReference type="OrthoDB" id="269804at2759"/>
<dbReference type="InterPro" id="IPR029026">
    <property type="entry name" value="tRNA_m1G_MTases_N"/>
</dbReference>
<name>A0A314UN64_PRUYE</name>
<dbReference type="GO" id="GO:0032040">
    <property type="term" value="C:small-subunit processome"/>
    <property type="evidence" value="ECO:0007669"/>
    <property type="project" value="TreeGrafter"/>
</dbReference>
<sequence length="85" mass="9391">MENEGEEKVGNPIELEGIPITPVELSTKNGPGAIFILERASLDVAKVGKTYQPLNSDYHSNFLRKNNRDPALYRPDIVHQVSNSG</sequence>
<protein>
    <submittedName>
        <fullName evidence="9">Ribosomal RNA small subunit methyltransferase nep-1</fullName>
    </submittedName>
</protein>
<keyword evidence="3" id="KW-0698">rRNA processing</keyword>
<evidence type="ECO:0000256" key="2">
    <source>
        <dbReference type="ARBA" id="ARBA00022517"/>
    </source>
</evidence>
<dbReference type="SUPFAM" id="SSF75217">
    <property type="entry name" value="alpha/beta knot"/>
    <property type="match status" value="1"/>
</dbReference>
<evidence type="ECO:0000256" key="8">
    <source>
        <dbReference type="ARBA" id="ARBA00022884"/>
    </source>
</evidence>
<proteinExistence type="inferred from homology"/>
<keyword evidence="10" id="KW-1185">Reference proteome</keyword>
<dbReference type="GO" id="GO:0019843">
    <property type="term" value="F:rRNA binding"/>
    <property type="evidence" value="ECO:0007669"/>
    <property type="project" value="UniProtKB-KW"/>
</dbReference>
<dbReference type="Gene3D" id="3.40.1280.10">
    <property type="match status" value="1"/>
</dbReference>
<dbReference type="InterPro" id="IPR029028">
    <property type="entry name" value="Alpha/beta_knot_MTases"/>
</dbReference>
<dbReference type="PANTHER" id="PTHR12636">
    <property type="entry name" value="NEP1/MRA1"/>
    <property type="match status" value="1"/>
</dbReference>
<evidence type="ECO:0000313" key="9">
    <source>
        <dbReference type="EMBL" id="PQM38216.1"/>
    </source>
</evidence>
<keyword evidence="4 9" id="KW-0489">Methyltransferase</keyword>
<keyword evidence="2" id="KW-0690">Ribosome biogenesis</keyword>